<keyword evidence="3 6" id="KW-1133">Transmembrane helix</keyword>
<comment type="caution">
    <text evidence="7">The sequence shown here is derived from an EMBL/GenBank/DDBJ whole genome shotgun (WGS) entry which is preliminary data.</text>
</comment>
<accession>A0A520KTU9</accession>
<gene>
    <name evidence="7" type="ORF">EF806_01035</name>
</gene>
<dbReference type="EMBL" id="RXIF01000002">
    <property type="protein sequence ID" value="RZN65505.1"/>
    <property type="molecule type" value="Genomic_DNA"/>
</dbReference>
<evidence type="ECO:0000256" key="3">
    <source>
        <dbReference type="ARBA" id="ARBA00022989"/>
    </source>
</evidence>
<name>A0A520KTU9_METT2</name>
<dbReference type="InterPro" id="IPR002809">
    <property type="entry name" value="EMC3/TMCO1"/>
</dbReference>
<keyword evidence="5" id="KW-0175">Coiled coil</keyword>
<evidence type="ECO:0000313" key="7">
    <source>
        <dbReference type="EMBL" id="RZN65505.1"/>
    </source>
</evidence>
<dbReference type="AlphaFoldDB" id="A0A520KTU9"/>
<dbReference type="PANTHER" id="PTHR42198">
    <property type="entry name" value="INTEGRAL MEMBRANE PROTEIN"/>
    <property type="match status" value="1"/>
</dbReference>
<dbReference type="Proteomes" id="UP000317158">
    <property type="component" value="Unassembled WGS sequence"/>
</dbReference>
<dbReference type="GO" id="GO:0016020">
    <property type="term" value="C:membrane"/>
    <property type="evidence" value="ECO:0007669"/>
    <property type="project" value="UniProtKB-SubCell"/>
</dbReference>
<feature type="transmembrane region" description="Helical" evidence="6">
    <location>
        <begin position="54"/>
        <end position="71"/>
    </location>
</feature>
<feature type="transmembrane region" description="Helical" evidence="6">
    <location>
        <begin position="189"/>
        <end position="207"/>
    </location>
</feature>
<dbReference type="Pfam" id="PF01956">
    <property type="entry name" value="EMC3_TMCO1"/>
    <property type="match status" value="1"/>
</dbReference>
<evidence type="ECO:0000256" key="1">
    <source>
        <dbReference type="ARBA" id="ARBA00004141"/>
    </source>
</evidence>
<dbReference type="PANTHER" id="PTHR42198:SF1">
    <property type="entry name" value="INTEGRAL MEMBRANE PROTEIN"/>
    <property type="match status" value="1"/>
</dbReference>
<proteinExistence type="predicted"/>
<sequence>MNWKDLIGKILLVLGFALLFGVMIGGQGFRDLVAMPVDLIFRPLANVLTENNLHILLLILSLVTGLITTIIQKYTIDWGSMKESQERMKKLQSEFRAAQLAGDKKRIEKLNEESRKLMQDSASMQMQQLKPMGYISIITIPIIMWLYIYLKDIYGVFGFGTFTDVVNGPLFIFPFVGERMMVDPLFWGLQWWFLWYLVCSIFLGQVFSKLLNTGMSTTSVSTNKD</sequence>
<evidence type="ECO:0000256" key="5">
    <source>
        <dbReference type="SAM" id="Coils"/>
    </source>
</evidence>
<dbReference type="InterPro" id="IPR038978">
    <property type="entry name" value="MJ0935"/>
</dbReference>
<evidence type="ECO:0000256" key="2">
    <source>
        <dbReference type="ARBA" id="ARBA00022692"/>
    </source>
</evidence>
<protein>
    <submittedName>
        <fullName evidence="7">DUF106 domain-containing protein</fullName>
    </submittedName>
</protein>
<keyword evidence="2 6" id="KW-0812">Transmembrane</keyword>
<feature type="transmembrane region" description="Helical" evidence="6">
    <location>
        <begin position="156"/>
        <end position="177"/>
    </location>
</feature>
<feature type="transmembrane region" description="Helical" evidence="6">
    <location>
        <begin position="132"/>
        <end position="150"/>
    </location>
</feature>
<evidence type="ECO:0000256" key="6">
    <source>
        <dbReference type="SAM" id="Phobius"/>
    </source>
</evidence>
<evidence type="ECO:0000256" key="4">
    <source>
        <dbReference type="ARBA" id="ARBA00023136"/>
    </source>
</evidence>
<reference evidence="7 8" key="1">
    <citation type="journal article" date="2019" name="Nat. Microbiol.">
        <title>Wide diversity of methane and short-chain alkane metabolisms in uncultured archaea.</title>
        <authorList>
            <person name="Borrel G."/>
            <person name="Adam P.S."/>
            <person name="McKay L.J."/>
            <person name="Chen L.X."/>
            <person name="Sierra-Garcia I.N."/>
            <person name="Sieber C.M."/>
            <person name="Letourneur Q."/>
            <person name="Ghozlane A."/>
            <person name="Andersen G.L."/>
            <person name="Li W.J."/>
            <person name="Hallam S.J."/>
            <person name="Muyzer G."/>
            <person name="de Oliveira V.M."/>
            <person name="Inskeep W.P."/>
            <person name="Banfield J.F."/>
            <person name="Gribaldo S."/>
        </authorList>
    </citation>
    <scope>NUCLEOTIDE SEQUENCE [LARGE SCALE GENOMIC DNA]</scope>
    <source>
        <strain evidence="7">NM1a</strain>
    </source>
</reference>
<evidence type="ECO:0000313" key="8">
    <source>
        <dbReference type="Proteomes" id="UP000317158"/>
    </source>
</evidence>
<keyword evidence="4 6" id="KW-0472">Membrane</keyword>
<feature type="coiled-coil region" evidence="5">
    <location>
        <begin position="81"/>
        <end position="127"/>
    </location>
</feature>
<comment type="subcellular location">
    <subcellularLocation>
        <location evidence="1">Membrane</location>
        <topology evidence="1">Multi-pass membrane protein</topology>
    </subcellularLocation>
</comment>
<dbReference type="SMART" id="SM01415">
    <property type="entry name" value="DUF106"/>
    <property type="match status" value="1"/>
</dbReference>
<organism evidence="7 8">
    <name type="scientific">Methanoliparum thermophilum</name>
    <dbReference type="NCBI Taxonomy" id="2491083"/>
    <lineage>
        <taxon>Archaea</taxon>
        <taxon>Methanobacteriati</taxon>
        <taxon>Methanobacteriota</taxon>
        <taxon>Candidatus Methanoliparia</taxon>
        <taxon>Candidatus Methanoliparales</taxon>
        <taxon>Candidatus Methanoliparaceae</taxon>
        <taxon>Candidatus Methanoliparum</taxon>
    </lineage>
</organism>